<keyword evidence="7" id="KW-1185">Reference proteome</keyword>
<accession>A0A162NB94</accession>
<dbReference type="Pfam" id="PF00078">
    <property type="entry name" value="RVT_1"/>
    <property type="match status" value="1"/>
</dbReference>
<dbReference type="Gene3D" id="3.60.10.10">
    <property type="entry name" value="Endonuclease/exonuclease/phosphatase"/>
    <property type="match status" value="1"/>
</dbReference>
<dbReference type="SUPFAM" id="SSF56219">
    <property type="entry name" value="DNase I-like"/>
    <property type="match status" value="1"/>
</dbReference>
<dbReference type="Proteomes" id="UP000076584">
    <property type="component" value="Unassembled WGS sequence"/>
</dbReference>
<dbReference type="Gene3D" id="1.10.287.540">
    <property type="entry name" value="Helix hairpin bin"/>
    <property type="match status" value="1"/>
</dbReference>
<dbReference type="SUPFAM" id="SSF56672">
    <property type="entry name" value="DNA/RNA polymerases"/>
    <property type="match status" value="1"/>
</dbReference>
<dbReference type="EMBL" id="LFIW01000572">
    <property type="protein sequence ID" value="KZL85753.1"/>
    <property type="molecule type" value="Genomic_DNA"/>
</dbReference>
<dbReference type="Gene3D" id="3.30.420.10">
    <property type="entry name" value="Ribonuclease H-like superfamily/Ribonuclease H"/>
    <property type="match status" value="1"/>
</dbReference>
<feature type="region of interest" description="Disordered" evidence="4">
    <location>
        <begin position="175"/>
        <end position="209"/>
    </location>
</feature>
<keyword evidence="2" id="KW-0496">Mitochondrion</keyword>
<evidence type="ECO:0000256" key="1">
    <source>
        <dbReference type="ARBA" id="ARBA00004173"/>
    </source>
</evidence>
<evidence type="ECO:0000256" key="3">
    <source>
        <dbReference type="SAM" id="Coils"/>
    </source>
</evidence>
<keyword evidence="6" id="KW-0808">Transferase</keyword>
<protein>
    <submittedName>
        <fullName evidence="6">Reverse transcriptase</fullName>
    </submittedName>
</protein>
<reference evidence="6 7" key="1">
    <citation type="submission" date="2015-06" db="EMBL/GenBank/DDBJ databases">
        <title>Survival trade-offs in plant roots during colonization by closely related pathogenic and mutualistic fungi.</title>
        <authorList>
            <person name="Hacquard S."/>
            <person name="Kracher B."/>
            <person name="Hiruma K."/>
            <person name="Weinman A."/>
            <person name="Muench P."/>
            <person name="Garrido Oter R."/>
            <person name="Ver Loren van Themaat E."/>
            <person name="Dallerey J.-F."/>
            <person name="Damm U."/>
            <person name="Henrissat B."/>
            <person name="Lespinet O."/>
            <person name="Thon M."/>
            <person name="Kemen E."/>
            <person name="McHardy A.C."/>
            <person name="Schulze-Lefert P."/>
            <person name="O'Connell R.J."/>
        </authorList>
    </citation>
    <scope>NUCLEOTIDE SEQUENCE [LARGE SCALE GENOMIC DNA]</scope>
    <source>
        <strain evidence="6 7">MAFF 238704</strain>
    </source>
</reference>
<dbReference type="PANTHER" id="PTHR33481">
    <property type="entry name" value="REVERSE TRANSCRIPTASE"/>
    <property type="match status" value="1"/>
</dbReference>
<dbReference type="PROSITE" id="PS50878">
    <property type="entry name" value="RT_POL"/>
    <property type="match status" value="1"/>
</dbReference>
<dbReference type="PANTHER" id="PTHR33481:SF1">
    <property type="entry name" value="ENDONUCLEASE_EXONUCLEASE_PHOSPHATASE DOMAIN-CONTAINING PROTEIN-RELATED"/>
    <property type="match status" value="1"/>
</dbReference>
<dbReference type="GO" id="GO:0005739">
    <property type="term" value="C:mitochondrion"/>
    <property type="evidence" value="ECO:0007669"/>
    <property type="project" value="UniProtKB-SubCell"/>
</dbReference>
<evidence type="ECO:0000259" key="5">
    <source>
        <dbReference type="PROSITE" id="PS50878"/>
    </source>
</evidence>
<dbReference type="InterPro" id="IPR036691">
    <property type="entry name" value="Endo/exonu/phosph_ase_sf"/>
</dbReference>
<dbReference type="InterPro" id="IPR000477">
    <property type="entry name" value="RT_dom"/>
</dbReference>
<evidence type="ECO:0000256" key="2">
    <source>
        <dbReference type="ARBA" id="ARBA00023128"/>
    </source>
</evidence>
<dbReference type="GO" id="GO:0003676">
    <property type="term" value="F:nucleic acid binding"/>
    <property type="evidence" value="ECO:0007669"/>
    <property type="project" value="InterPro"/>
</dbReference>
<keyword evidence="6" id="KW-0695">RNA-directed DNA polymerase</keyword>
<evidence type="ECO:0000256" key="4">
    <source>
        <dbReference type="SAM" id="MobiDB-lite"/>
    </source>
</evidence>
<sequence length="1677" mass="188032">MDLEPDSTSITVAREVVTASDEDLPSRRVRKSSAKARLNQTHQEKTDNAIEGATEMVGGGRRTTTSRAATLAKERAKAVEDDDKTLLLTMGRQIKELHAAIKIMFDAWKKSETWNKNVEAELRLVTAELQTMKSELQAVKGELQAMKQRVEDESAKTNENLEAIATVAATRNSPRVSYADVARSGSGEQGRDSQAATPGNATLPSRSDPLYCTIDASRVEEGSDKPNAGRIRAAVEKEVRTMDGQGSWRCRAITVDPKNADRIRIICRDDSEHKLVKQIAEKSFGPGTRVLRDELYPVKVDNVRRTEVLDEKGNVRAEAAETLSRENEATVAKISWLSKKDMPKAYGSMVVFVTKASDARRLISEGFFYVGGESGTTMAFERRSRPQQCYNCQQITRHKAYQCENPRVCGRCAKILQLNVRKQDAVHESLMNDEALSDFTAIAVQEPWARKTEGKVITVPMGHSRWTRMVPTEWRDEGRWGIRSLLWVSRDIEADQLPIASPDITAAVVRLPDRRMLVASVYVPVQNPPMLRQACDLLRQAIRNVRGGTGERVDVVLVGDFNRHDYLWGGDDVSEDRQGEADPIIDLMSEYSLRSRLPRGTKTWEKNEAATTIDLSLASEEIARTVVRCGIHQKDHGSDHRAIETIFDIATPETESRPRLLLKNAPWKQISERIESNLRQVPFGGTVQEQTDRLMSAVCEAVEALTPTAKPSRYAKRWWTADLTQLRQIHTYWRNRARAERRAGNRRPELEERAHTAARQHHEAIRQQKKSHWEDFLADDANIWKAAKYLDASKGASFDKIPQLKTADGSPTENAMEQAEELLSTFFPLLPSNIEDEGARPQRSPVPFPDLTLGEIERQLFAAKSWKAPGEDGLPVAVWKHTWPVVKQRVGALFQTSLNEGVLPRQWRHAKIIPLKKPNKSDYGIAKAWRPISLLSTLGKVLESVLAERISYAVETFGLLPASHFGARKQRSAEQALVLLQEYIYRAWRKRKVVSLVSFDVKGAYNGVYKERLLQRLKARGIPEKLVKWIDAFCSHRSASILVNGHESEARPLPQAGLPQGSPLSPVLFLFFNADLVQHQINENGGALAFVDDYTAWVTGRSREANRQGIQDIIDRALEWERRSGATFETDKTAIIHFTRNWRLPADSNSFVIKSDTVRPKDHVKVPGVTMDTKLRFEKHIADATTKGLEAVLGPRRLKGLSPATARRLFVAAVAPTMDYASNIWRYRCRAAQMTAINRVQRIGAQAIIGTFNTVATAVAEAEASIQSARERYDRKSTTFWVRMRSLPKTHPLRRLRPVTFRRFPSPFQLMAEAFRDQLLDRLETIEAFLMAPWEETMHTAVDDDAAEASEAVQSGWAVRIATGSSARNGVVGYGTATTLPLSVKGGGGVMTASRTLALRTEQNPYVAELVALAEAVKALPQRLDYRAIHVFTRNKAAVLAIRNPRQQSGQREIRRLYAGVQALQRKGNRVTLFWFPSAIEADLSKAAKAAAKESTRPSKTSQKKATRAYSTALRIALRSVLQMYGALPNNVGAYSKKIDVALPGKHIRELYDGLSWKEASILAQLRTGMARLNWYLHQIGAAASAQCACGQAVETVEHFLFRCTQWTAQRTRMLQQTESRRGNLSYFLGGKRASDPDDWSPCVDVIKETIKFAISTERLDAQISQQRDHTRPTSTL</sequence>
<dbReference type="GO" id="GO:0003964">
    <property type="term" value="F:RNA-directed DNA polymerase activity"/>
    <property type="evidence" value="ECO:0007669"/>
    <property type="project" value="UniProtKB-KW"/>
</dbReference>
<keyword evidence="6" id="KW-0548">Nucleotidyltransferase</keyword>
<name>A0A162NB94_COLIC</name>
<feature type="domain" description="Reverse transcriptase" evidence="5">
    <location>
        <begin position="896"/>
        <end position="1171"/>
    </location>
</feature>
<dbReference type="CDD" id="cd01650">
    <property type="entry name" value="RT_nLTR_like"/>
    <property type="match status" value="1"/>
</dbReference>
<gene>
    <name evidence="6" type="ORF">CI238_10894</name>
</gene>
<evidence type="ECO:0000313" key="6">
    <source>
        <dbReference type="EMBL" id="KZL85753.1"/>
    </source>
</evidence>
<organism evidence="6 7">
    <name type="scientific">Colletotrichum incanum</name>
    <name type="common">Soybean anthracnose fungus</name>
    <dbReference type="NCBI Taxonomy" id="1573173"/>
    <lineage>
        <taxon>Eukaryota</taxon>
        <taxon>Fungi</taxon>
        <taxon>Dikarya</taxon>
        <taxon>Ascomycota</taxon>
        <taxon>Pezizomycotina</taxon>
        <taxon>Sordariomycetes</taxon>
        <taxon>Hypocreomycetidae</taxon>
        <taxon>Glomerellales</taxon>
        <taxon>Glomerellaceae</taxon>
        <taxon>Colletotrichum</taxon>
        <taxon>Colletotrichum spaethianum species complex</taxon>
    </lineage>
</organism>
<keyword evidence="3" id="KW-0175">Coiled coil</keyword>
<feature type="region of interest" description="Disordered" evidence="4">
    <location>
        <begin position="1"/>
        <end position="47"/>
    </location>
</feature>
<feature type="coiled-coil region" evidence="3">
    <location>
        <begin position="115"/>
        <end position="160"/>
    </location>
</feature>
<comment type="caution">
    <text evidence="6">The sequence shown here is derived from an EMBL/GenBank/DDBJ whole genome shotgun (WGS) entry which is preliminary data.</text>
</comment>
<proteinExistence type="predicted"/>
<feature type="compositionally biased region" description="Polar residues" evidence="4">
    <location>
        <begin position="192"/>
        <end position="205"/>
    </location>
</feature>
<feature type="compositionally biased region" description="Polar residues" evidence="4">
    <location>
        <begin position="1"/>
        <end position="11"/>
    </location>
</feature>
<dbReference type="STRING" id="1573173.A0A162NB94"/>
<dbReference type="InterPro" id="IPR036397">
    <property type="entry name" value="RNaseH_sf"/>
</dbReference>
<dbReference type="InterPro" id="IPR005135">
    <property type="entry name" value="Endo/exonuclease/phosphatase"/>
</dbReference>
<evidence type="ECO:0000313" key="7">
    <source>
        <dbReference type="Proteomes" id="UP000076584"/>
    </source>
</evidence>
<dbReference type="InterPro" id="IPR043502">
    <property type="entry name" value="DNA/RNA_pol_sf"/>
</dbReference>
<dbReference type="Pfam" id="PF14529">
    <property type="entry name" value="Exo_endo_phos_2"/>
    <property type="match status" value="1"/>
</dbReference>
<comment type="subcellular location">
    <subcellularLocation>
        <location evidence="1">Mitochondrion</location>
    </subcellularLocation>
</comment>